<accession>A0AA51ZWT6</accession>
<evidence type="ECO:0000313" key="1">
    <source>
        <dbReference type="EMBL" id="WMN07604.1"/>
    </source>
</evidence>
<evidence type="ECO:0000313" key="3">
    <source>
        <dbReference type="Proteomes" id="UP001244443"/>
    </source>
</evidence>
<sequence length="129" mass="15187">MANFFKRSIKISEEKHYLHIISQGERTEFGAVLQNAEKIHNAIQSSKKKLILLDYQLTIFKLPHNEAFNLLKVFELKLTDFKEVKMAAIINPRTEEIGSFWASICRKRGFDFKTFQDKDEAINWLLDEH</sequence>
<evidence type="ECO:0000313" key="2">
    <source>
        <dbReference type="EMBL" id="WNB18190.1"/>
    </source>
</evidence>
<dbReference type="EMBL" id="CP129970">
    <property type="protein sequence ID" value="WMN07604.1"/>
    <property type="molecule type" value="Genomic_DNA"/>
</dbReference>
<dbReference type="KEGG" id="marp:QYS47_29475"/>
<proteinExistence type="predicted"/>
<gene>
    <name evidence="2" type="ORF">QYS47_29475</name>
    <name evidence="1" type="ORF">QYS48_29310</name>
</gene>
<dbReference type="Proteomes" id="UP001244443">
    <property type="component" value="Chromosome"/>
</dbReference>
<dbReference type="RefSeq" id="WP_308357782.1">
    <property type="nucleotide sequence ID" value="NZ_CP129968.2"/>
</dbReference>
<dbReference type="EMBL" id="CP129968">
    <property type="protein sequence ID" value="WNB18190.1"/>
    <property type="molecule type" value="Genomic_DNA"/>
</dbReference>
<accession>A0AA51N7X8</accession>
<keyword evidence="3" id="KW-1185">Reference proteome</keyword>
<dbReference type="AlphaFoldDB" id="A0AA51ZWT6"/>
<organism evidence="2">
    <name type="scientific">Marivirga arenosa</name>
    <dbReference type="NCBI Taxonomy" id="3059076"/>
    <lineage>
        <taxon>Bacteria</taxon>
        <taxon>Pseudomonadati</taxon>
        <taxon>Bacteroidota</taxon>
        <taxon>Cytophagia</taxon>
        <taxon>Cytophagales</taxon>
        <taxon>Marivirgaceae</taxon>
        <taxon>Marivirga</taxon>
    </lineage>
</organism>
<protein>
    <submittedName>
        <fullName evidence="2">Uncharacterized protein</fullName>
    </submittedName>
</protein>
<reference evidence="2 3" key="1">
    <citation type="submission" date="2023-08" db="EMBL/GenBank/DDBJ databases">
        <title>Comparative genomics and taxonomic characterization of three novel marine species of genus Marivirga.</title>
        <authorList>
            <person name="Muhammad N."/>
            <person name="Kim S.-G."/>
        </authorList>
    </citation>
    <scope>NUCLEOTIDE SEQUENCE</scope>
    <source>
        <strain evidence="1 3">ABR2-2</strain>
        <strain evidence="2">BKB1-2</strain>
    </source>
</reference>
<name>A0AA51ZWT6_9BACT</name>
<dbReference type="Proteomes" id="UP001232019">
    <property type="component" value="Chromosome"/>
</dbReference>